<reference evidence="3" key="1">
    <citation type="journal article" date="2019" name="Int. J. Syst. Evol. Microbiol.">
        <title>The Global Catalogue of Microorganisms (GCM) 10K type strain sequencing project: providing services to taxonomists for standard genome sequencing and annotation.</title>
        <authorList>
            <consortium name="The Broad Institute Genomics Platform"/>
            <consortium name="The Broad Institute Genome Sequencing Center for Infectious Disease"/>
            <person name="Wu L."/>
            <person name="Ma J."/>
        </authorList>
    </citation>
    <scope>NUCLEOTIDE SEQUENCE [LARGE SCALE GENOMIC DNA]</scope>
    <source>
        <strain evidence="3">NBRC 110044</strain>
    </source>
</reference>
<dbReference type="RefSeq" id="WP_284195099.1">
    <property type="nucleotide sequence ID" value="NZ_BSOG01000001.1"/>
</dbReference>
<evidence type="ECO:0000259" key="1">
    <source>
        <dbReference type="Pfam" id="PF13501"/>
    </source>
</evidence>
<dbReference type="InterPro" id="IPR032711">
    <property type="entry name" value="SoxY"/>
</dbReference>
<evidence type="ECO:0000313" key="3">
    <source>
        <dbReference type="Proteomes" id="UP001156706"/>
    </source>
</evidence>
<protein>
    <recommendedName>
        <fullName evidence="1">Ig-like SoxY domain-containing protein</fullName>
    </recommendedName>
</protein>
<dbReference type="Gene3D" id="2.60.40.2470">
    <property type="entry name" value="SoxY domain"/>
    <property type="match status" value="1"/>
</dbReference>
<proteinExistence type="predicted"/>
<dbReference type="EMBL" id="BSOG01000001">
    <property type="protein sequence ID" value="GLR11956.1"/>
    <property type="molecule type" value="Genomic_DNA"/>
</dbReference>
<name>A0ABQ5YEH0_9NEIS</name>
<comment type="caution">
    <text evidence="2">The sequence shown here is derived from an EMBL/GenBank/DDBJ whole genome shotgun (WGS) entry which is preliminary data.</text>
</comment>
<dbReference type="Pfam" id="PF13501">
    <property type="entry name" value="SoxY"/>
    <property type="match status" value="1"/>
</dbReference>
<dbReference type="InterPro" id="IPR038162">
    <property type="entry name" value="SoxY_sf"/>
</dbReference>
<gene>
    <name evidence="2" type="ORF">GCM10007907_07460</name>
</gene>
<organism evidence="2 3">
    <name type="scientific">Chitinimonas prasina</name>
    <dbReference type="NCBI Taxonomy" id="1434937"/>
    <lineage>
        <taxon>Bacteria</taxon>
        <taxon>Pseudomonadati</taxon>
        <taxon>Pseudomonadota</taxon>
        <taxon>Betaproteobacteria</taxon>
        <taxon>Neisseriales</taxon>
        <taxon>Chitinibacteraceae</taxon>
        <taxon>Chitinimonas</taxon>
    </lineage>
</organism>
<dbReference type="Proteomes" id="UP001156706">
    <property type="component" value="Unassembled WGS sequence"/>
</dbReference>
<feature type="domain" description="Ig-like SoxY" evidence="1">
    <location>
        <begin position="45"/>
        <end position="133"/>
    </location>
</feature>
<accession>A0ABQ5YEH0</accession>
<evidence type="ECO:0000313" key="2">
    <source>
        <dbReference type="EMBL" id="GLR11956.1"/>
    </source>
</evidence>
<sequence>MPIAWAVLALKPIKAMAGEWPQALFNAPTSQAALGLLQAGTALPGPRILLDVAEIVEDGDRVVVRVMSTLPSTDQITLLADTELKPVLAQFNISPDLEPDITTHIRLSGTGTLRAVVRAGGKIYSVTKEVKVAEMPWTSSTPRSKRKKADPS</sequence>
<keyword evidence="3" id="KW-1185">Reference proteome</keyword>